<evidence type="ECO:0000256" key="4">
    <source>
        <dbReference type="ARBA" id="ARBA00022837"/>
    </source>
</evidence>
<feature type="compositionally biased region" description="Acidic residues" evidence="9">
    <location>
        <begin position="705"/>
        <end position="729"/>
    </location>
</feature>
<organism evidence="14 15">
    <name type="scientific">Astyanax mexicanus</name>
    <name type="common">Blind cave fish</name>
    <name type="synonym">Astyanax fasciatus mexicanus</name>
    <dbReference type="NCBI Taxonomy" id="7994"/>
    <lineage>
        <taxon>Eukaryota</taxon>
        <taxon>Metazoa</taxon>
        <taxon>Chordata</taxon>
        <taxon>Craniata</taxon>
        <taxon>Vertebrata</taxon>
        <taxon>Euteleostomi</taxon>
        <taxon>Actinopterygii</taxon>
        <taxon>Neopterygii</taxon>
        <taxon>Teleostei</taxon>
        <taxon>Ostariophysi</taxon>
        <taxon>Characiformes</taxon>
        <taxon>Characoidei</taxon>
        <taxon>Acestrorhamphidae</taxon>
        <taxon>Acestrorhamphinae</taxon>
        <taxon>Astyanax</taxon>
    </lineage>
</organism>
<feature type="chain" id="PRO_5044668777" evidence="11">
    <location>
        <begin position="27"/>
        <end position="754"/>
    </location>
</feature>
<feature type="signal peptide" evidence="11">
    <location>
        <begin position="1"/>
        <end position="26"/>
    </location>
</feature>
<evidence type="ECO:0000256" key="7">
    <source>
        <dbReference type="ARBA" id="ARBA00023136"/>
    </source>
</evidence>
<dbReference type="GO" id="GO:0009653">
    <property type="term" value="P:anatomical structure morphogenesis"/>
    <property type="evidence" value="ECO:0007669"/>
    <property type="project" value="UniProtKB-ARBA"/>
</dbReference>
<protein>
    <submittedName>
        <fullName evidence="14">Cadherin related family member 5</fullName>
    </submittedName>
    <submittedName>
        <fullName evidence="13">Cadherin-related family member 5 isoform X1</fullName>
    </submittedName>
</protein>
<feature type="compositionally biased region" description="Acidic residues" evidence="9">
    <location>
        <begin position="743"/>
        <end position="754"/>
    </location>
</feature>
<evidence type="ECO:0000256" key="1">
    <source>
        <dbReference type="ARBA" id="ARBA00004370"/>
    </source>
</evidence>
<dbReference type="GO" id="GO:0005509">
    <property type="term" value="F:calcium ion binding"/>
    <property type="evidence" value="ECO:0007669"/>
    <property type="project" value="UniProtKB-UniRule"/>
</dbReference>
<keyword evidence="2 10" id="KW-0812">Transmembrane</keyword>
<feature type="domain" description="Cadherin" evidence="12">
    <location>
        <begin position="247"/>
        <end position="346"/>
    </location>
</feature>
<feature type="transmembrane region" description="Helical" evidence="10">
    <location>
        <begin position="532"/>
        <end position="555"/>
    </location>
</feature>
<keyword evidence="6 10" id="KW-1133">Transmembrane helix</keyword>
<dbReference type="OrthoDB" id="8958491at2759"/>
<evidence type="ECO:0000256" key="2">
    <source>
        <dbReference type="ARBA" id="ARBA00022692"/>
    </source>
</evidence>
<dbReference type="GO" id="GO:0007156">
    <property type="term" value="P:homophilic cell adhesion via plasma membrane adhesion molecules"/>
    <property type="evidence" value="ECO:0007669"/>
    <property type="project" value="InterPro"/>
</dbReference>
<feature type="compositionally biased region" description="Low complexity" evidence="9">
    <location>
        <begin position="641"/>
        <end position="660"/>
    </location>
</feature>
<dbReference type="PROSITE" id="PS00232">
    <property type="entry name" value="CADHERIN_1"/>
    <property type="match status" value="1"/>
</dbReference>
<dbReference type="GO" id="GO:0005911">
    <property type="term" value="C:cell-cell junction"/>
    <property type="evidence" value="ECO:0007669"/>
    <property type="project" value="TreeGrafter"/>
</dbReference>
<evidence type="ECO:0000313" key="15">
    <source>
        <dbReference type="Proteomes" id="UP000694621"/>
    </source>
</evidence>
<evidence type="ECO:0000256" key="10">
    <source>
        <dbReference type="SAM" id="Phobius"/>
    </source>
</evidence>
<gene>
    <name evidence="13" type="primary">CDHR5</name>
    <name evidence="13" type="ORF">AMEX_G3530</name>
</gene>
<evidence type="ECO:0000313" key="14">
    <source>
        <dbReference type="Ensembl" id="ENSAMXP00005001079.1"/>
    </source>
</evidence>
<dbReference type="PANTHER" id="PTHR24025">
    <property type="entry name" value="DESMOGLEIN FAMILY MEMBER"/>
    <property type="match status" value="1"/>
</dbReference>
<dbReference type="InterPro" id="IPR050971">
    <property type="entry name" value="Cadherin-domain_protein"/>
</dbReference>
<comment type="subcellular location">
    <subcellularLocation>
        <location evidence="1">Membrane</location>
    </subcellularLocation>
</comment>
<dbReference type="Proteomes" id="UP000694621">
    <property type="component" value="Unplaced"/>
</dbReference>
<sequence>MDLKHLNLTLRTAFCLLVVFSINASGQLCTTETNSPVFKENNTIGQVVAEITVQDGVTMNIITNPEEAFGLNGTNLVAVKVLDYETLDNNILLVEIQCTRPGETSPLLRIIVTVEDINDNPPVFAQSHYELQVPELSPIGTSVEKIEATDLDKFPLNYTLHSPMGEFRLQSYLNPLILVNKNLDYDTTPEVSLMLYVEDSPPPVHTASATITVTIIDINNRPPWFQPCTETLIGISKICLNTGYQGTVNLTEQATEALTLEPGPVHAIDGDKGRNDPINYRLLSGNEDSIFSIDPNSGDITMLKAVDVAGPIVLTVMAYEQLTPDMFATTTVTLQVVIKSLHPPKFVKSSYEGFISEDADVGSMVLESKNSNKPLQVLATDDDFADGKNPSIAYEVVGSNDFRITTEGFILIVRSLAPGTADLQMRVVDTTNGEFSTASLSVEVTPGVPTTTMDMPTTAKDTITSPEITEMVTGSPITTEMATVTPVTTETVTELTKTSFDPITMTSSSGNTNSLQTDGLPGPGGDFGSEDMAALGATLAVVLLICLVIIGVLVYRVKRNSSDWKKLSEASIFRSTLNGGSAGPKDGVQYINDGFQGDEDKGSLNSKEAAELPLPQGPGLKRSVPEELEKQSSAPVPLGLSSNDTSSPPEDSSSLSPSDTTDSEKEVKPILTKERRMEDGYKAVWFKQDIDPSVKEEVVIIPDSGEMDVGQEDDDNDDDEEEEEEEEEGVTGMNRFARRSGSDSEDEETMTSDL</sequence>
<dbReference type="CDD" id="cd11304">
    <property type="entry name" value="Cadherin_repeat"/>
    <property type="match status" value="3"/>
</dbReference>
<evidence type="ECO:0000256" key="3">
    <source>
        <dbReference type="ARBA" id="ARBA00022737"/>
    </source>
</evidence>
<keyword evidence="4 8" id="KW-0106">Calcium</keyword>
<dbReference type="PROSITE" id="PS50268">
    <property type="entry name" value="CADHERIN_2"/>
    <property type="match status" value="4"/>
</dbReference>
<evidence type="ECO:0000256" key="5">
    <source>
        <dbReference type="ARBA" id="ARBA00022889"/>
    </source>
</evidence>
<evidence type="ECO:0000256" key="11">
    <source>
        <dbReference type="SAM" id="SignalP"/>
    </source>
</evidence>
<reference evidence="13 16" key="1">
    <citation type="submission" date="2021-07" db="EMBL/GenBank/DDBJ databases">
        <authorList>
            <person name="Imarazene B."/>
            <person name="Zahm M."/>
            <person name="Klopp C."/>
            <person name="Cabau C."/>
            <person name="Beille S."/>
            <person name="Jouanno E."/>
            <person name="Castinel A."/>
            <person name="Lluch J."/>
            <person name="Gil L."/>
            <person name="Kuchtly C."/>
            <person name="Lopez Roques C."/>
            <person name="Donnadieu C."/>
            <person name="Parrinello H."/>
            <person name="Journot L."/>
            <person name="Du K."/>
            <person name="Schartl M."/>
            <person name="Retaux S."/>
            <person name="Guiguen Y."/>
        </authorList>
    </citation>
    <scope>NUCLEOTIDE SEQUENCE [LARGE SCALE GENOMIC DNA]</scope>
    <source>
        <strain evidence="13">Pach_M1</strain>
        <tissue evidence="13">Testis</tissue>
    </source>
</reference>
<feature type="domain" description="Cadherin" evidence="12">
    <location>
        <begin position="57"/>
        <end position="124"/>
    </location>
</feature>
<evidence type="ECO:0000313" key="16">
    <source>
        <dbReference type="Proteomes" id="UP000752171"/>
    </source>
</evidence>
<feature type="compositionally biased region" description="Basic and acidic residues" evidence="9">
    <location>
        <begin position="688"/>
        <end position="698"/>
    </location>
</feature>
<dbReference type="Gene3D" id="2.60.40.60">
    <property type="entry name" value="Cadherins"/>
    <property type="match status" value="4"/>
</dbReference>
<dbReference type="Proteomes" id="UP000752171">
    <property type="component" value="Unassembled WGS sequence"/>
</dbReference>
<feature type="domain" description="Cadherin" evidence="12">
    <location>
        <begin position="125"/>
        <end position="225"/>
    </location>
</feature>
<evidence type="ECO:0000256" key="8">
    <source>
        <dbReference type="PROSITE-ProRule" id="PRU00043"/>
    </source>
</evidence>
<keyword evidence="7 10" id="KW-0472">Membrane</keyword>
<dbReference type="InterPro" id="IPR020894">
    <property type="entry name" value="Cadherin_CS"/>
</dbReference>
<dbReference type="Pfam" id="PF00028">
    <property type="entry name" value="Cadherin"/>
    <property type="match status" value="2"/>
</dbReference>
<dbReference type="Ensembl" id="ENSAMXT00005001220.1">
    <property type="protein sequence ID" value="ENSAMXP00005001079.1"/>
    <property type="gene ID" value="ENSAMXG00005000675.1"/>
</dbReference>
<feature type="compositionally biased region" description="Basic and acidic residues" evidence="9">
    <location>
        <begin position="662"/>
        <end position="681"/>
    </location>
</feature>
<dbReference type="EMBL" id="JAICCE010000002">
    <property type="protein sequence ID" value="KAG9280782.1"/>
    <property type="molecule type" value="Genomic_DNA"/>
</dbReference>
<accession>A0A8B9GSI3</accession>
<dbReference type="SUPFAM" id="SSF49313">
    <property type="entry name" value="Cadherin-like"/>
    <property type="match status" value="4"/>
</dbReference>
<dbReference type="InterPro" id="IPR015919">
    <property type="entry name" value="Cadherin-like_sf"/>
</dbReference>
<evidence type="ECO:0000256" key="6">
    <source>
        <dbReference type="ARBA" id="ARBA00022989"/>
    </source>
</evidence>
<dbReference type="AlphaFoldDB" id="A0A8B9GSI3"/>
<feature type="domain" description="Cadherin" evidence="12">
    <location>
        <begin position="347"/>
        <end position="458"/>
    </location>
</feature>
<name>A0A8B9GSI3_ASTMX</name>
<dbReference type="InterPro" id="IPR002126">
    <property type="entry name" value="Cadherin-like_dom"/>
</dbReference>
<evidence type="ECO:0000259" key="12">
    <source>
        <dbReference type="PROSITE" id="PS50268"/>
    </source>
</evidence>
<proteinExistence type="predicted"/>
<dbReference type="SMART" id="SM00112">
    <property type="entry name" value="CA"/>
    <property type="match status" value="3"/>
</dbReference>
<feature type="region of interest" description="Disordered" evidence="9">
    <location>
        <begin position="575"/>
        <end position="754"/>
    </location>
</feature>
<dbReference type="KEGG" id="amex:103025218"/>
<reference evidence="14" key="2">
    <citation type="submission" date="2025-05" db="UniProtKB">
        <authorList>
            <consortium name="Ensembl"/>
        </authorList>
    </citation>
    <scope>IDENTIFICATION</scope>
</reference>
<dbReference type="PANTHER" id="PTHR24025:SF23">
    <property type="entry name" value="NEURAL-CADHERIN"/>
    <property type="match status" value="1"/>
</dbReference>
<keyword evidence="3" id="KW-0677">Repeat</keyword>
<keyword evidence="11" id="KW-0732">Signal</keyword>
<evidence type="ECO:0000313" key="13">
    <source>
        <dbReference type="EMBL" id="KAG9280782.1"/>
    </source>
</evidence>
<keyword evidence="5" id="KW-0130">Cell adhesion</keyword>
<dbReference type="PRINTS" id="PR00205">
    <property type="entry name" value="CADHERIN"/>
</dbReference>
<dbReference type="GO" id="GO:0005886">
    <property type="term" value="C:plasma membrane"/>
    <property type="evidence" value="ECO:0007669"/>
    <property type="project" value="InterPro"/>
</dbReference>
<evidence type="ECO:0000256" key="9">
    <source>
        <dbReference type="SAM" id="MobiDB-lite"/>
    </source>
</evidence>